<dbReference type="OrthoDB" id="416222at2759"/>
<reference evidence="15" key="1">
    <citation type="journal article" date="2015" name="PLoS Genet.">
        <title>The dynamic genome and transcriptome of the human fungal pathogen Blastomyces and close relative Emmonsia.</title>
        <authorList>
            <person name="Munoz J.F."/>
            <person name="Gauthier G.M."/>
            <person name="Desjardins C.A."/>
            <person name="Gallo J.E."/>
            <person name="Holder J."/>
            <person name="Sullivan T.D."/>
            <person name="Marty A.J."/>
            <person name="Carmen J.C."/>
            <person name="Chen Z."/>
            <person name="Ding L."/>
            <person name="Gujja S."/>
            <person name="Magrini V."/>
            <person name="Misas E."/>
            <person name="Mitreva M."/>
            <person name="Priest M."/>
            <person name="Saif S."/>
            <person name="Whiston E.A."/>
            <person name="Young S."/>
            <person name="Zeng Q."/>
            <person name="Goldman W.E."/>
            <person name="Mardis E.R."/>
            <person name="Taylor J.W."/>
            <person name="McEwen J.G."/>
            <person name="Clay O.K."/>
            <person name="Klein B.S."/>
            <person name="Cuomo C.A."/>
        </authorList>
    </citation>
    <scope>NUCLEOTIDE SEQUENCE [LARGE SCALE GENOMIC DNA]</scope>
    <source>
        <strain evidence="15">UAMH 3008</strain>
    </source>
</reference>
<dbReference type="SUPFAM" id="SSF51445">
    <property type="entry name" value="(Trans)glycosidases"/>
    <property type="match status" value="1"/>
</dbReference>
<dbReference type="GO" id="GO:0030245">
    <property type="term" value="P:cellulose catabolic process"/>
    <property type="evidence" value="ECO:0007669"/>
    <property type="project" value="UniProtKB-UniPathway"/>
</dbReference>
<dbReference type="PANTHER" id="PTHR42715">
    <property type="entry name" value="BETA-GLUCOSIDASE"/>
    <property type="match status" value="1"/>
</dbReference>
<evidence type="ECO:0000256" key="12">
    <source>
        <dbReference type="SAM" id="SignalP"/>
    </source>
</evidence>
<comment type="function">
    <text evidence="10">Beta-glucosidases are one of a number of cellulolytic enzymes involved in the degradation of cellulosic biomass. Catalyzes the last step releasing glucose from the inhibitory cellobiose.</text>
</comment>
<dbReference type="InterPro" id="IPR036881">
    <property type="entry name" value="Glyco_hydro_3_C_sf"/>
</dbReference>
<dbReference type="InterPro" id="IPR026891">
    <property type="entry name" value="Fn3-like"/>
</dbReference>
<evidence type="ECO:0000256" key="5">
    <source>
        <dbReference type="ARBA" id="ARBA00023001"/>
    </source>
</evidence>
<feature type="signal peptide" evidence="12">
    <location>
        <begin position="1"/>
        <end position="22"/>
    </location>
</feature>
<dbReference type="EC" id="3.2.1.21" evidence="11"/>
<dbReference type="FunFam" id="3.40.50.1700:FF:000003">
    <property type="entry name" value="Probable beta-glucosidase"/>
    <property type="match status" value="1"/>
</dbReference>
<evidence type="ECO:0000256" key="2">
    <source>
        <dbReference type="ARBA" id="ARBA00004987"/>
    </source>
</evidence>
<dbReference type="AlphaFoldDB" id="A0A0G2HYF3"/>
<dbReference type="InterPro" id="IPR036962">
    <property type="entry name" value="Glyco_hydro_3_N_sf"/>
</dbReference>
<feature type="chain" id="PRO_5002545259" description="beta-glucosidase" evidence="12">
    <location>
        <begin position="23"/>
        <end position="875"/>
    </location>
</feature>
<dbReference type="EMBL" id="LCZI01000988">
    <property type="protein sequence ID" value="KKZ63342.1"/>
    <property type="molecule type" value="Genomic_DNA"/>
</dbReference>
<evidence type="ECO:0000256" key="4">
    <source>
        <dbReference type="ARBA" id="ARBA00022801"/>
    </source>
</evidence>
<dbReference type="SUPFAM" id="SSF52279">
    <property type="entry name" value="Beta-D-glucan exohydrolase, C-terminal domain"/>
    <property type="match status" value="1"/>
</dbReference>
<evidence type="ECO:0000256" key="9">
    <source>
        <dbReference type="ARBA" id="ARBA00023326"/>
    </source>
</evidence>
<comment type="similarity">
    <text evidence="3 11">Belongs to the glycosyl hydrolase 3 family.</text>
</comment>
<comment type="caution">
    <text evidence="14">The sequence shown here is derived from an EMBL/GenBank/DDBJ whole genome shotgun (WGS) entry which is preliminary data.</text>
</comment>
<evidence type="ECO:0000256" key="11">
    <source>
        <dbReference type="RuleBase" id="RU361161"/>
    </source>
</evidence>
<keyword evidence="4 11" id="KW-0378">Hydrolase</keyword>
<evidence type="ECO:0000313" key="15">
    <source>
        <dbReference type="Proteomes" id="UP000034164"/>
    </source>
</evidence>
<dbReference type="GO" id="GO:0008422">
    <property type="term" value="F:beta-glucosidase activity"/>
    <property type="evidence" value="ECO:0007669"/>
    <property type="project" value="UniProtKB-EC"/>
</dbReference>
<dbReference type="PROSITE" id="PS00775">
    <property type="entry name" value="GLYCOSYL_HYDROL_F3"/>
    <property type="match status" value="1"/>
</dbReference>
<accession>A0A0G2HYF3</accession>
<sequence length="875" mass="94984">MPFFKSFLIGVIGALGCSSALAEPDTSKSPVLESRRDGLEGWTSPPYYPAPVGGWVPEWEEAYGKAHAVVANMTLAEKVNLTTGTGFSMGPCVGQTGSAPRFGIPRLCLQDGPLGVRNTDHITAFPAGITVGATFDKQLMYDRGVAMGKEFRGKGVNVHLGPSVGPLGRKPRGGRNWEGFGMDPSLQGIASALTIKGVQSRGVIATVKHLVGNEQEMFRMVFPVQPFDFLQQPYSANIDDRTMHELYLWPFAESVKAGVGAVMMAYNDVNSSSSSQNSQLINGILKDELGFQGFTMTDWFAHIGGVSSALAGLDMAMPGDGASPLSGHSYWAGELSRSVLNGTVPLERLNDMAARIVATWFKLGQDKDFPLPNFSTHTNAQSGLLYPGAIFSPIGVVNQFVDVQENHNTIARAVARDGITLLKNEDNVLPLSPDASIRVFGTDAGPDPLGLNPCADRGCNRGVLTMGWGSGSASVPYLVTPQEGIEARAPKTKFHITNNFPRNLDVKPDDIAIVFINSDSGENYIMVEGNPGDRTLVGLYAWHGGDQLVIDAAKKFSTVVVVVHTVGPIIMEKWIDLPSVKAVLFAHLPGQEAGTIADILFGDHSPSGHLPYTIPKAEADYPDSVNLIYNPIIQIQDTFTEGLYIDYRHFIKANITTRYPFGHGLSYTTFKFSESKIAAVTPLSEYPPERPAKISPPTFSSDIPPAAEVAWPKGLNRIWRYLYPYLDNPSSIKPGKVYPYPEGYSTTPQPAPRAGGREGGNPALWDIAYKVYVKVTNTGKVAGRSVAQLYVQPPPEQVADTPKLQLRQFEKTRVLQPGESEVLCLEITRKDLSIWDVTMQDWQVPQLAKGAKLWVGESVENLRVVCEIGGECKDT</sequence>
<dbReference type="VEuPathDB" id="FungiDB:EMCG_02343"/>
<evidence type="ECO:0000259" key="13">
    <source>
        <dbReference type="SMART" id="SM01217"/>
    </source>
</evidence>
<evidence type="ECO:0000256" key="6">
    <source>
        <dbReference type="ARBA" id="ARBA00023180"/>
    </source>
</evidence>
<dbReference type="FunFam" id="3.20.20.300:FF:000002">
    <property type="entry name" value="Probable beta-glucosidase"/>
    <property type="match status" value="1"/>
</dbReference>
<keyword evidence="6" id="KW-0325">Glycoprotein</keyword>
<proteinExistence type="inferred from homology"/>
<evidence type="ECO:0000256" key="1">
    <source>
        <dbReference type="ARBA" id="ARBA00000448"/>
    </source>
</evidence>
<dbReference type="Gene3D" id="3.20.20.300">
    <property type="entry name" value="Glycoside hydrolase, family 3, N-terminal domain"/>
    <property type="match status" value="1"/>
</dbReference>
<feature type="domain" description="Fibronectin type III-like" evidence="13">
    <location>
        <begin position="785"/>
        <end position="859"/>
    </location>
</feature>
<dbReference type="PANTHER" id="PTHR42715:SF2">
    <property type="entry name" value="BETA-GLUCOSIDASE F-RELATED"/>
    <property type="match status" value="1"/>
</dbReference>
<keyword evidence="12" id="KW-0732">Signal</keyword>
<dbReference type="Gene3D" id="2.60.40.10">
    <property type="entry name" value="Immunoglobulins"/>
    <property type="match status" value="1"/>
</dbReference>
<dbReference type="InterPro" id="IPR017853">
    <property type="entry name" value="GH"/>
</dbReference>
<comment type="pathway">
    <text evidence="2 11">Glycan metabolism; cellulose degradation.</text>
</comment>
<dbReference type="InterPro" id="IPR013783">
    <property type="entry name" value="Ig-like_fold"/>
</dbReference>
<evidence type="ECO:0000256" key="10">
    <source>
        <dbReference type="ARBA" id="ARBA00024983"/>
    </source>
</evidence>
<dbReference type="Pfam" id="PF00933">
    <property type="entry name" value="Glyco_hydro_3"/>
    <property type="match status" value="1"/>
</dbReference>
<dbReference type="Gene3D" id="3.40.50.1700">
    <property type="entry name" value="Glycoside hydrolase family 3 C-terminal domain"/>
    <property type="match status" value="1"/>
</dbReference>
<keyword evidence="7 11" id="KW-0119">Carbohydrate metabolism</keyword>
<protein>
    <recommendedName>
        <fullName evidence="11">beta-glucosidase</fullName>
        <ecNumber evidence="11">3.2.1.21</ecNumber>
    </recommendedName>
</protein>
<comment type="catalytic activity">
    <reaction evidence="1 11">
        <text>Hydrolysis of terminal, non-reducing beta-D-glucosyl residues with release of beta-D-glucose.</text>
        <dbReference type="EC" id="3.2.1.21"/>
    </reaction>
</comment>
<organism evidence="14 15">
    <name type="scientific">[Emmonsia] crescens</name>
    <dbReference type="NCBI Taxonomy" id="73230"/>
    <lineage>
        <taxon>Eukaryota</taxon>
        <taxon>Fungi</taxon>
        <taxon>Dikarya</taxon>
        <taxon>Ascomycota</taxon>
        <taxon>Pezizomycotina</taxon>
        <taxon>Eurotiomycetes</taxon>
        <taxon>Eurotiomycetidae</taxon>
        <taxon>Onygenales</taxon>
        <taxon>Ajellomycetaceae</taxon>
        <taxon>Emergomyces</taxon>
    </lineage>
</organism>
<dbReference type="Pfam" id="PF01915">
    <property type="entry name" value="Glyco_hydro_3_C"/>
    <property type="match status" value="1"/>
</dbReference>
<keyword evidence="5" id="KW-0136">Cellulose degradation</keyword>
<dbReference type="UniPathway" id="UPA00696"/>
<evidence type="ECO:0000256" key="7">
    <source>
        <dbReference type="ARBA" id="ARBA00023277"/>
    </source>
</evidence>
<keyword evidence="8 11" id="KW-0326">Glycosidase</keyword>
<dbReference type="Proteomes" id="UP000034164">
    <property type="component" value="Unassembled WGS sequence"/>
</dbReference>
<dbReference type="PROSITE" id="PS51257">
    <property type="entry name" value="PROKAR_LIPOPROTEIN"/>
    <property type="match status" value="1"/>
</dbReference>
<keyword evidence="9 11" id="KW-0624">Polysaccharide degradation</keyword>
<dbReference type="PRINTS" id="PR00133">
    <property type="entry name" value="GLHYDRLASE3"/>
</dbReference>
<dbReference type="InterPro" id="IPR002772">
    <property type="entry name" value="Glyco_hydro_3_C"/>
</dbReference>
<dbReference type="SMART" id="SM01217">
    <property type="entry name" value="Fn3_like"/>
    <property type="match status" value="1"/>
</dbReference>
<name>A0A0G2HYF3_9EURO</name>
<evidence type="ECO:0000313" key="14">
    <source>
        <dbReference type="EMBL" id="KKZ63342.1"/>
    </source>
</evidence>
<dbReference type="InterPro" id="IPR001764">
    <property type="entry name" value="Glyco_hydro_3_N"/>
</dbReference>
<dbReference type="InterPro" id="IPR050288">
    <property type="entry name" value="Cellulose_deg_GH3"/>
</dbReference>
<evidence type="ECO:0000256" key="3">
    <source>
        <dbReference type="ARBA" id="ARBA00005336"/>
    </source>
</evidence>
<evidence type="ECO:0000256" key="8">
    <source>
        <dbReference type="ARBA" id="ARBA00023295"/>
    </source>
</evidence>
<gene>
    <name evidence="14" type="ORF">EMCG_02343</name>
</gene>
<dbReference type="Pfam" id="PF14310">
    <property type="entry name" value="Fn3-like"/>
    <property type="match status" value="1"/>
</dbReference>
<dbReference type="InterPro" id="IPR019800">
    <property type="entry name" value="Glyco_hydro_3_AS"/>
</dbReference>